<comment type="subcellular location">
    <subcellularLocation>
        <location evidence="2">Cell membrane</location>
        <topology evidence="2">Lipid-anchor</topology>
    </subcellularLocation>
</comment>
<evidence type="ECO:0000256" key="2">
    <source>
        <dbReference type="RuleBase" id="RU362097"/>
    </source>
</evidence>
<evidence type="ECO:0000313" key="5">
    <source>
        <dbReference type="Proteomes" id="UP000319931"/>
    </source>
</evidence>
<keyword evidence="2" id="KW-0732">Signal</keyword>
<dbReference type="PANTHER" id="PTHR30203">
    <property type="entry name" value="OUTER MEMBRANE CATION EFFLUX PROTEIN"/>
    <property type="match status" value="1"/>
</dbReference>
<feature type="chain" id="PRO_5021510220" evidence="2">
    <location>
        <begin position="20"/>
        <end position="482"/>
    </location>
</feature>
<dbReference type="RefSeq" id="WP_140851167.1">
    <property type="nucleotide sequence ID" value="NZ_RCZC01000004.1"/>
</dbReference>
<keyword evidence="2" id="KW-0812">Transmembrane</keyword>
<evidence type="ECO:0000256" key="1">
    <source>
        <dbReference type="ARBA" id="ARBA00007613"/>
    </source>
</evidence>
<dbReference type="Gene3D" id="1.20.1600.10">
    <property type="entry name" value="Outer membrane efflux proteins (OEP)"/>
    <property type="match status" value="1"/>
</dbReference>
<comment type="caution">
    <text evidence="4">The sequence shown here is derived from an EMBL/GenBank/DDBJ whole genome shotgun (WGS) entry which is preliminary data.</text>
</comment>
<feature type="coiled-coil region" evidence="3">
    <location>
        <begin position="384"/>
        <end position="411"/>
    </location>
</feature>
<evidence type="ECO:0000256" key="3">
    <source>
        <dbReference type="SAM" id="Coils"/>
    </source>
</evidence>
<dbReference type="Pfam" id="PF02321">
    <property type="entry name" value="OEP"/>
    <property type="match status" value="2"/>
</dbReference>
<accession>A0A502FRK7</accession>
<sequence length="482" mass="50181">MRILAVLLASASLAGCAVGPDYIRPNVALTPAFMGAPAIAAEPTDSAWWQGFNDPVLSALVAKAVAGNLDIAAAAARIDQSRAIARSAGADLLPRIDGAGDVTRVSQSRDTPIGRISQAFGAPRGYTQYSAGVQASWEIDVFGGNRRRREAARDALASQVADAGAVRVAVAAETADAYLSLRALQARLDVASRQERIELQLVDVVKQRVGQGIAADRELNRSQGELEGVRASLAPLRAGIAAQLNRLDVLVGEQPGANRPILQQAQVIPTAPMPSGSAAPTDLLRRRPDVVAAERRLAAANAQIGVAVSEYYPHISLSGLLGVASLGTSNLLSGGAVQGSGGAGLRWRLFDFGRIDAEVSQARGGRAEALASWRKSVLTAAEDVETALSRLEEARSESVALDRQVAALTKARGQADLAYRGGVVAIIDVLDADRQLLAASDRQATVKAEQARAAVAAYRALGGGWQSDAVVAHQPASGKRNG</sequence>
<comment type="similarity">
    <text evidence="1 2">Belongs to the outer membrane factor (OMF) (TC 1.B.17) family.</text>
</comment>
<keyword evidence="2" id="KW-0472">Membrane</keyword>
<name>A0A502FRK7_9SPHN</name>
<feature type="signal peptide" evidence="2">
    <location>
        <begin position="1"/>
        <end position="19"/>
    </location>
</feature>
<dbReference type="GO" id="GO:0005886">
    <property type="term" value="C:plasma membrane"/>
    <property type="evidence" value="ECO:0007669"/>
    <property type="project" value="UniProtKB-SubCell"/>
</dbReference>
<dbReference type="AlphaFoldDB" id="A0A502FRK7"/>
<keyword evidence="2" id="KW-0449">Lipoprotein</keyword>
<keyword evidence="2" id="KW-0564">Palmitate</keyword>
<evidence type="ECO:0000313" key="4">
    <source>
        <dbReference type="EMBL" id="TPG52095.1"/>
    </source>
</evidence>
<dbReference type="GO" id="GO:0015562">
    <property type="term" value="F:efflux transmembrane transporter activity"/>
    <property type="evidence" value="ECO:0007669"/>
    <property type="project" value="InterPro"/>
</dbReference>
<dbReference type="PROSITE" id="PS51257">
    <property type="entry name" value="PROKAR_LIPOPROTEIN"/>
    <property type="match status" value="1"/>
</dbReference>
<dbReference type="PANTHER" id="PTHR30203:SF25">
    <property type="entry name" value="OUTER MEMBRANE PROTEIN-RELATED"/>
    <property type="match status" value="1"/>
</dbReference>
<keyword evidence="2" id="KW-1134">Transmembrane beta strand</keyword>
<dbReference type="OrthoDB" id="7181739at2"/>
<protein>
    <submittedName>
        <fullName evidence="4">Efflux transporter outer membrane subunit</fullName>
    </submittedName>
</protein>
<dbReference type="Proteomes" id="UP000319931">
    <property type="component" value="Unassembled WGS sequence"/>
</dbReference>
<dbReference type="EMBL" id="RCZC01000004">
    <property type="protein sequence ID" value="TPG52095.1"/>
    <property type="molecule type" value="Genomic_DNA"/>
</dbReference>
<keyword evidence="5" id="KW-1185">Reference proteome</keyword>
<keyword evidence="3" id="KW-0175">Coiled coil</keyword>
<dbReference type="Gene3D" id="2.20.200.10">
    <property type="entry name" value="Outer membrane efflux proteins (OEP)"/>
    <property type="match status" value="1"/>
</dbReference>
<dbReference type="SUPFAM" id="SSF56954">
    <property type="entry name" value="Outer membrane efflux proteins (OEP)"/>
    <property type="match status" value="1"/>
</dbReference>
<organism evidence="4 5">
    <name type="scientific">Sphingomonas glacialis</name>
    <dbReference type="NCBI Taxonomy" id="658225"/>
    <lineage>
        <taxon>Bacteria</taxon>
        <taxon>Pseudomonadati</taxon>
        <taxon>Pseudomonadota</taxon>
        <taxon>Alphaproteobacteria</taxon>
        <taxon>Sphingomonadales</taxon>
        <taxon>Sphingomonadaceae</taxon>
        <taxon>Sphingomonas</taxon>
    </lineage>
</organism>
<gene>
    <name evidence="4" type="ORF">EAH76_15380</name>
</gene>
<dbReference type="NCBIfam" id="TIGR01845">
    <property type="entry name" value="outer_NodT"/>
    <property type="match status" value="1"/>
</dbReference>
<dbReference type="InterPro" id="IPR003423">
    <property type="entry name" value="OMP_efflux"/>
</dbReference>
<dbReference type="InterPro" id="IPR010131">
    <property type="entry name" value="MdtP/NodT-like"/>
</dbReference>
<proteinExistence type="inferred from homology"/>
<reference evidence="4 5" key="1">
    <citation type="journal article" date="2019" name="Environ. Microbiol.">
        <title>Species interactions and distinct microbial communities in high Arctic permafrost affected cryosols are associated with the CH4 and CO2 gas fluxes.</title>
        <authorList>
            <person name="Altshuler I."/>
            <person name="Hamel J."/>
            <person name="Turney S."/>
            <person name="Magnuson E."/>
            <person name="Levesque R."/>
            <person name="Greer C."/>
            <person name="Whyte L.G."/>
        </authorList>
    </citation>
    <scope>NUCLEOTIDE SEQUENCE [LARGE SCALE GENOMIC DNA]</scope>
    <source>
        <strain evidence="4 5">E6.1</strain>
    </source>
</reference>